<sequence length="238" mass="27686">MIQIIIDEERDRKEGYLDCCHIIIDDHGIKKEKVISTETLYEILKTSQVSTKRELFLGRMPRGYVATKQEIQDFPKIKSKTAVFFDEGIRRIIYEDSIYEIPIPNLLMIHSVTQNGCVSTKLFCVAKNMTQKKVTELFEIGNLPKLYHWPFSNVSSKNGSVCYGNNNIRKIEKLSDLDILPIIFFDSALNGDYYYSGRTTLKKETIRELLDTLNGKKEFPYEILTQIYLSDSERKKLF</sequence>
<dbReference type="AlphaFoldDB" id="A0A6N2S8P1"/>
<name>A0A6N2S8P1_ANAHA</name>
<accession>A0A6N2S8P1</accession>
<proteinExistence type="predicted"/>
<dbReference type="RefSeq" id="WP_156723016.1">
    <property type="nucleotide sequence ID" value="NZ_CACRSX010000018.1"/>
</dbReference>
<evidence type="ECO:0000313" key="1">
    <source>
        <dbReference type="EMBL" id="VYS89309.1"/>
    </source>
</evidence>
<dbReference type="EMBL" id="CACRSX010000018">
    <property type="protein sequence ID" value="VYS89309.1"/>
    <property type="molecule type" value="Genomic_DNA"/>
</dbReference>
<dbReference type="InterPro" id="IPR032787">
    <property type="entry name" value="Prok-E2_D"/>
</dbReference>
<protein>
    <submittedName>
        <fullName evidence="1">Uncharacterized protein</fullName>
    </submittedName>
</protein>
<reference evidence="1" key="1">
    <citation type="submission" date="2019-11" db="EMBL/GenBank/DDBJ databases">
        <authorList>
            <person name="Feng L."/>
        </authorList>
    </citation>
    <scope>NUCLEOTIDE SEQUENCE</scope>
    <source>
        <strain evidence="1">AhadrusLFYP4</strain>
    </source>
</reference>
<organism evidence="1">
    <name type="scientific">Anaerostipes hadrus</name>
    <dbReference type="NCBI Taxonomy" id="649756"/>
    <lineage>
        <taxon>Bacteria</taxon>
        <taxon>Bacillati</taxon>
        <taxon>Bacillota</taxon>
        <taxon>Clostridia</taxon>
        <taxon>Lachnospirales</taxon>
        <taxon>Lachnospiraceae</taxon>
        <taxon>Anaerostipes</taxon>
    </lineage>
</organism>
<dbReference type="Pfam" id="PF14460">
    <property type="entry name" value="Prok-E2_D"/>
    <property type="match status" value="1"/>
</dbReference>
<gene>
    <name evidence="1" type="ORF">AHLFYP4_00804</name>
</gene>